<dbReference type="Proteomes" id="UP000236291">
    <property type="component" value="Unassembled WGS sequence"/>
</dbReference>
<proteinExistence type="predicted"/>
<evidence type="ECO:0000313" key="2">
    <source>
        <dbReference type="Proteomes" id="UP000236291"/>
    </source>
</evidence>
<organism evidence="1 2">
    <name type="scientific">Trifolium pratense</name>
    <name type="common">Red clover</name>
    <dbReference type="NCBI Taxonomy" id="57577"/>
    <lineage>
        <taxon>Eukaryota</taxon>
        <taxon>Viridiplantae</taxon>
        <taxon>Streptophyta</taxon>
        <taxon>Embryophyta</taxon>
        <taxon>Tracheophyta</taxon>
        <taxon>Spermatophyta</taxon>
        <taxon>Magnoliopsida</taxon>
        <taxon>eudicotyledons</taxon>
        <taxon>Gunneridae</taxon>
        <taxon>Pentapetalae</taxon>
        <taxon>rosids</taxon>
        <taxon>fabids</taxon>
        <taxon>Fabales</taxon>
        <taxon>Fabaceae</taxon>
        <taxon>Papilionoideae</taxon>
        <taxon>50 kb inversion clade</taxon>
        <taxon>NPAAA clade</taxon>
        <taxon>Hologalegina</taxon>
        <taxon>IRL clade</taxon>
        <taxon>Trifolieae</taxon>
        <taxon>Trifolium</taxon>
    </lineage>
</organism>
<evidence type="ECO:0000313" key="1">
    <source>
        <dbReference type="EMBL" id="PNX65309.1"/>
    </source>
</evidence>
<name>A0A2K3KGC8_TRIPR</name>
<reference evidence="1 2" key="1">
    <citation type="journal article" date="2014" name="Am. J. Bot.">
        <title>Genome assembly and annotation for red clover (Trifolium pratense; Fabaceae).</title>
        <authorList>
            <person name="Istvanek J."/>
            <person name="Jaros M."/>
            <person name="Krenek A."/>
            <person name="Repkova J."/>
        </authorList>
    </citation>
    <scope>NUCLEOTIDE SEQUENCE [LARGE SCALE GENOMIC DNA]</scope>
    <source>
        <strain evidence="2">cv. Tatra</strain>
        <tissue evidence="1">Young leaves</tissue>
    </source>
</reference>
<comment type="caution">
    <text evidence="1">The sequence shown here is derived from an EMBL/GenBank/DDBJ whole genome shotgun (WGS) entry which is preliminary data.</text>
</comment>
<sequence>MEHIRDDKGHPLLSLTSITVSLLDFGFASETQ</sequence>
<dbReference type="EMBL" id="ASHM01177649">
    <property type="protein sequence ID" value="PNX65309.1"/>
    <property type="molecule type" value="Genomic_DNA"/>
</dbReference>
<protein>
    <submittedName>
        <fullName evidence="1">Uncharacterized protein</fullName>
    </submittedName>
</protein>
<feature type="non-terminal residue" evidence="1">
    <location>
        <position position="32"/>
    </location>
</feature>
<gene>
    <name evidence="1" type="ORF">L195_g062533</name>
</gene>
<dbReference type="AlphaFoldDB" id="A0A2K3KGC8"/>
<reference evidence="1 2" key="2">
    <citation type="journal article" date="2017" name="Front. Plant Sci.">
        <title>Gene Classification and Mining of Molecular Markers Useful in Red Clover (Trifolium pratense) Breeding.</title>
        <authorList>
            <person name="Istvanek J."/>
            <person name="Dluhosova J."/>
            <person name="Dluhos P."/>
            <person name="Patkova L."/>
            <person name="Nedelnik J."/>
            <person name="Repkova J."/>
        </authorList>
    </citation>
    <scope>NUCLEOTIDE SEQUENCE [LARGE SCALE GENOMIC DNA]</scope>
    <source>
        <strain evidence="2">cv. Tatra</strain>
        <tissue evidence="1">Young leaves</tissue>
    </source>
</reference>
<accession>A0A2K3KGC8</accession>